<name>A0A9E7KDD3_9LILI</name>
<dbReference type="AlphaFoldDB" id="A0A9E7KDD3"/>
<keyword evidence="3" id="KW-1185">Reference proteome</keyword>
<dbReference type="EMBL" id="CP097508">
    <property type="protein sequence ID" value="URE13296.1"/>
    <property type="molecule type" value="Genomic_DNA"/>
</dbReference>
<dbReference type="PANTHER" id="PTHR37173:SF1">
    <property type="entry name" value="PROLINE-RICH FAMILY PROTEIN"/>
    <property type="match status" value="1"/>
</dbReference>
<proteinExistence type="predicted"/>
<sequence>MATPSPAPPVSAAAATTSGASDPSSATHPLTRPFASPPLLPASPFSSQPISKPLGHPPPPPPPQGFLYHQRGFATRPAAGPAPAASDQSVAVANPAVYTRNATPAALMTFAAATQSRPFTCAPVDQPVRNVPIRNVRPRLPPSTSQPVTPIEVPRPVVTVAGASRSAPVATQLKAATLSSVSSTPENNNCKERDKSRDDDVVVIHGRKVRVLDGCSPSLYSLCRSWMQNDQPHEIQLNFANTEKLIPIPLPLSMFDAQVMKQHEDITETEDANNEEPVGCVEELSAHDLLEIHINRAKRVRARLQKERLRRIERCKQRLAFLLLPPMEFERNETD</sequence>
<dbReference type="Proteomes" id="UP001055439">
    <property type="component" value="Chromosome 6"/>
</dbReference>
<accession>A0A9E7KDD3</accession>
<dbReference type="PANTHER" id="PTHR37173">
    <property type="entry name" value="HYDROXYPROLINE-RICH GLYCOPROTEIN FAMILY PROTEIN"/>
    <property type="match status" value="1"/>
</dbReference>
<dbReference type="OrthoDB" id="1735564at2759"/>
<organism evidence="2 3">
    <name type="scientific">Musa troglodytarum</name>
    <name type="common">fe'i banana</name>
    <dbReference type="NCBI Taxonomy" id="320322"/>
    <lineage>
        <taxon>Eukaryota</taxon>
        <taxon>Viridiplantae</taxon>
        <taxon>Streptophyta</taxon>
        <taxon>Embryophyta</taxon>
        <taxon>Tracheophyta</taxon>
        <taxon>Spermatophyta</taxon>
        <taxon>Magnoliopsida</taxon>
        <taxon>Liliopsida</taxon>
        <taxon>Zingiberales</taxon>
        <taxon>Musaceae</taxon>
        <taxon>Musa</taxon>
    </lineage>
</organism>
<evidence type="ECO:0000313" key="2">
    <source>
        <dbReference type="EMBL" id="URE13296.1"/>
    </source>
</evidence>
<evidence type="ECO:0000256" key="1">
    <source>
        <dbReference type="SAM" id="MobiDB-lite"/>
    </source>
</evidence>
<protein>
    <submittedName>
        <fullName evidence="2">Uncharacterized protein</fullName>
    </submittedName>
</protein>
<gene>
    <name evidence="2" type="ORF">MUK42_30034</name>
</gene>
<evidence type="ECO:0000313" key="3">
    <source>
        <dbReference type="Proteomes" id="UP001055439"/>
    </source>
</evidence>
<feature type="compositionally biased region" description="Pro residues" evidence="1">
    <location>
        <begin position="55"/>
        <end position="64"/>
    </location>
</feature>
<feature type="region of interest" description="Disordered" evidence="1">
    <location>
        <begin position="1"/>
        <end position="69"/>
    </location>
</feature>
<feature type="compositionally biased region" description="Polar residues" evidence="1">
    <location>
        <begin position="178"/>
        <end position="188"/>
    </location>
</feature>
<feature type="region of interest" description="Disordered" evidence="1">
    <location>
        <begin position="178"/>
        <end position="197"/>
    </location>
</feature>
<feature type="compositionally biased region" description="Low complexity" evidence="1">
    <location>
        <begin position="10"/>
        <end position="27"/>
    </location>
</feature>
<reference evidence="2" key="1">
    <citation type="submission" date="2022-05" db="EMBL/GenBank/DDBJ databases">
        <title>The Musa troglodytarum L. genome provides insights into the mechanism of non-climacteric behaviour and enrichment of carotenoids.</title>
        <authorList>
            <person name="Wang J."/>
        </authorList>
    </citation>
    <scope>NUCLEOTIDE SEQUENCE</scope>
    <source>
        <tissue evidence="2">Leaf</tissue>
    </source>
</reference>